<gene>
    <name evidence="8" type="ORF">OCU04_003034</name>
</gene>
<dbReference type="PROSITE" id="PS50865">
    <property type="entry name" value="ZF_MYND_2"/>
    <property type="match status" value="1"/>
</dbReference>
<keyword evidence="9" id="KW-1185">Reference proteome</keyword>
<feature type="domain" description="SET" evidence="6">
    <location>
        <begin position="3"/>
        <end position="164"/>
    </location>
</feature>
<feature type="domain" description="MYND-type" evidence="7">
    <location>
        <begin position="498"/>
        <end position="538"/>
    </location>
</feature>
<dbReference type="Pfam" id="PF01753">
    <property type="entry name" value="zf-MYND"/>
    <property type="match status" value="1"/>
</dbReference>
<dbReference type="CDD" id="cd20071">
    <property type="entry name" value="SET_SMYD"/>
    <property type="match status" value="1"/>
</dbReference>
<name>A0A9X0AUW3_9HELO</name>
<dbReference type="SMART" id="SM00317">
    <property type="entry name" value="SET"/>
    <property type="match status" value="1"/>
</dbReference>
<comment type="caution">
    <text evidence="8">The sequence shown here is derived from an EMBL/GenBank/DDBJ whole genome shotgun (WGS) entry which is preliminary data.</text>
</comment>
<evidence type="ECO:0000313" key="9">
    <source>
        <dbReference type="Proteomes" id="UP001152300"/>
    </source>
</evidence>
<evidence type="ECO:0000259" key="7">
    <source>
        <dbReference type="PROSITE" id="PS50865"/>
    </source>
</evidence>
<protein>
    <recommendedName>
        <fullName evidence="10">MYND-type zinc finger protein samB</fullName>
    </recommendedName>
</protein>
<dbReference type="PANTHER" id="PTHR47332">
    <property type="entry name" value="SET DOMAIN-CONTAINING PROTEIN 5"/>
    <property type="match status" value="1"/>
</dbReference>
<dbReference type="SUPFAM" id="SSF144232">
    <property type="entry name" value="HIT/MYND zinc finger-like"/>
    <property type="match status" value="1"/>
</dbReference>
<evidence type="ECO:0000256" key="3">
    <source>
        <dbReference type="ARBA" id="ARBA00022833"/>
    </source>
</evidence>
<dbReference type="Gene3D" id="1.25.40.10">
    <property type="entry name" value="Tetratricopeptide repeat domain"/>
    <property type="match status" value="1"/>
</dbReference>
<proteinExistence type="predicted"/>
<dbReference type="Pfam" id="PF00856">
    <property type="entry name" value="SET"/>
    <property type="match status" value="1"/>
</dbReference>
<evidence type="ECO:0000313" key="8">
    <source>
        <dbReference type="EMBL" id="KAJ8069380.1"/>
    </source>
</evidence>
<dbReference type="PANTHER" id="PTHR47332:SF2">
    <property type="entry name" value="SET-6"/>
    <property type="match status" value="1"/>
</dbReference>
<dbReference type="InterPro" id="IPR002893">
    <property type="entry name" value="Znf_MYND"/>
</dbReference>
<dbReference type="SUPFAM" id="SSF82199">
    <property type="entry name" value="SET domain"/>
    <property type="match status" value="1"/>
</dbReference>
<keyword evidence="3" id="KW-0862">Zinc</keyword>
<keyword evidence="1" id="KW-0479">Metal-binding</keyword>
<dbReference type="Gene3D" id="6.10.140.2220">
    <property type="match status" value="1"/>
</dbReference>
<organism evidence="8 9">
    <name type="scientific">Sclerotinia nivalis</name>
    <dbReference type="NCBI Taxonomy" id="352851"/>
    <lineage>
        <taxon>Eukaryota</taxon>
        <taxon>Fungi</taxon>
        <taxon>Dikarya</taxon>
        <taxon>Ascomycota</taxon>
        <taxon>Pezizomycotina</taxon>
        <taxon>Leotiomycetes</taxon>
        <taxon>Helotiales</taxon>
        <taxon>Sclerotiniaceae</taxon>
        <taxon>Sclerotinia</taxon>
    </lineage>
</organism>
<sequence length="571" mass="66064">MVDSIYVKRHIPGKGLGLVATQDIPKGTRILSEVAFLIAPNIATRDELLTSLVRQWEAFSEDQRQELLSFHNTQPYKSLHERLCGIYSTNSLPLQNINNPDEKANSSSGPQLQPSQGGIFLDACRINHACDENAVTNWNEGIKQLTVTASKDIRKDEEITIYYLGIRNHRKYRRAYLQEKFQFLCSCRLCSLPPKERKDSDRQLNEIIRLVSLIYGRSDESAWSWSRAQRKLHELDELVCLYKEQNIDIATLSYVLIRATGLVLSHSDLARGKIFAERAISGFTTVYGSDCAEVEKWGYLVDNPSKYTLYWRSRAWSTAVDAVPTGLDTEEFEDWLWRRKRVDPVEQITDFRSRNIFLSIRDLPFPYHGAYYDRNEKGYYRAKVHWCFFGEITHTSKFGISALAVKDIDGREIKLVFDTEEKGEELPPALVREKHTVAIINAQPYKFPVEDEKCGGEVGVRHDDELLLKIFPLSLRELFALNDQVQEFSRKINGVRKCHGCGKESAAMEQCKRCLMFWYCDRACQTVGWNQKGHKDDCKIFKNHPDLRRMFLLNWRKYDPHVQFPLPAVTK</sequence>
<evidence type="ECO:0000256" key="1">
    <source>
        <dbReference type="ARBA" id="ARBA00022723"/>
    </source>
</evidence>
<dbReference type="Proteomes" id="UP001152300">
    <property type="component" value="Unassembled WGS sequence"/>
</dbReference>
<dbReference type="EMBL" id="JAPEIS010000002">
    <property type="protein sequence ID" value="KAJ8069380.1"/>
    <property type="molecule type" value="Genomic_DNA"/>
</dbReference>
<dbReference type="PROSITE" id="PS01360">
    <property type="entry name" value="ZF_MYND_1"/>
    <property type="match status" value="1"/>
</dbReference>
<accession>A0A9X0AUW3</accession>
<evidence type="ECO:0008006" key="10">
    <source>
        <dbReference type="Google" id="ProtNLM"/>
    </source>
</evidence>
<dbReference type="OrthoDB" id="265717at2759"/>
<dbReference type="AlphaFoldDB" id="A0A9X0AUW3"/>
<feature type="region of interest" description="Disordered" evidence="5">
    <location>
        <begin position="95"/>
        <end position="114"/>
    </location>
</feature>
<evidence type="ECO:0000256" key="2">
    <source>
        <dbReference type="ARBA" id="ARBA00022771"/>
    </source>
</evidence>
<dbReference type="InterPro" id="IPR011990">
    <property type="entry name" value="TPR-like_helical_dom_sf"/>
</dbReference>
<reference evidence="8" key="1">
    <citation type="submission" date="2022-11" db="EMBL/GenBank/DDBJ databases">
        <title>Genome Resource of Sclerotinia nivalis Strain SnTB1, a Plant Pathogen Isolated from American Ginseng.</title>
        <authorList>
            <person name="Fan S."/>
        </authorList>
    </citation>
    <scope>NUCLEOTIDE SEQUENCE</scope>
    <source>
        <strain evidence="8">SnTB1</strain>
    </source>
</reference>
<evidence type="ECO:0000259" key="6">
    <source>
        <dbReference type="PROSITE" id="PS50280"/>
    </source>
</evidence>
<evidence type="ECO:0000256" key="5">
    <source>
        <dbReference type="SAM" id="MobiDB-lite"/>
    </source>
</evidence>
<dbReference type="Gene3D" id="2.170.270.10">
    <property type="entry name" value="SET domain"/>
    <property type="match status" value="1"/>
</dbReference>
<keyword evidence="2 4" id="KW-0863">Zinc-finger</keyword>
<dbReference type="InterPro" id="IPR053185">
    <property type="entry name" value="SET_domain_protein"/>
</dbReference>
<dbReference type="PROSITE" id="PS50280">
    <property type="entry name" value="SET"/>
    <property type="match status" value="1"/>
</dbReference>
<dbReference type="InterPro" id="IPR001214">
    <property type="entry name" value="SET_dom"/>
</dbReference>
<dbReference type="InterPro" id="IPR046341">
    <property type="entry name" value="SET_dom_sf"/>
</dbReference>
<dbReference type="GO" id="GO:0008270">
    <property type="term" value="F:zinc ion binding"/>
    <property type="evidence" value="ECO:0007669"/>
    <property type="project" value="UniProtKB-KW"/>
</dbReference>
<evidence type="ECO:0000256" key="4">
    <source>
        <dbReference type="PROSITE-ProRule" id="PRU00134"/>
    </source>
</evidence>